<feature type="compositionally biased region" description="Low complexity" evidence="1">
    <location>
        <begin position="169"/>
        <end position="190"/>
    </location>
</feature>
<organism evidence="2 3">
    <name type="scientific">Rhizodiscina lignyota</name>
    <dbReference type="NCBI Taxonomy" id="1504668"/>
    <lineage>
        <taxon>Eukaryota</taxon>
        <taxon>Fungi</taxon>
        <taxon>Dikarya</taxon>
        <taxon>Ascomycota</taxon>
        <taxon>Pezizomycotina</taxon>
        <taxon>Dothideomycetes</taxon>
        <taxon>Pleosporomycetidae</taxon>
        <taxon>Aulographales</taxon>
        <taxon>Rhizodiscinaceae</taxon>
        <taxon>Rhizodiscina</taxon>
    </lineage>
</organism>
<feature type="region of interest" description="Disordered" evidence="1">
    <location>
        <begin position="206"/>
        <end position="309"/>
    </location>
</feature>
<reference evidence="2" key="1">
    <citation type="journal article" date="2020" name="Stud. Mycol.">
        <title>101 Dothideomycetes genomes: a test case for predicting lifestyles and emergence of pathogens.</title>
        <authorList>
            <person name="Haridas S."/>
            <person name="Albert R."/>
            <person name="Binder M."/>
            <person name="Bloem J."/>
            <person name="Labutti K."/>
            <person name="Salamov A."/>
            <person name="Andreopoulos B."/>
            <person name="Baker S."/>
            <person name="Barry K."/>
            <person name="Bills G."/>
            <person name="Bluhm B."/>
            <person name="Cannon C."/>
            <person name="Castanera R."/>
            <person name="Culley D."/>
            <person name="Daum C."/>
            <person name="Ezra D."/>
            <person name="Gonzalez J."/>
            <person name="Henrissat B."/>
            <person name="Kuo A."/>
            <person name="Liang C."/>
            <person name="Lipzen A."/>
            <person name="Lutzoni F."/>
            <person name="Magnuson J."/>
            <person name="Mondo S."/>
            <person name="Nolan M."/>
            <person name="Ohm R."/>
            <person name="Pangilinan J."/>
            <person name="Park H.-J."/>
            <person name="Ramirez L."/>
            <person name="Alfaro M."/>
            <person name="Sun H."/>
            <person name="Tritt A."/>
            <person name="Yoshinaga Y."/>
            <person name="Zwiers L.-H."/>
            <person name="Turgeon B."/>
            <person name="Goodwin S."/>
            <person name="Spatafora J."/>
            <person name="Crous P."/>
            <person name="Grigoriev I."/>
        </authorList>
    </citation>
    <scope>NUCLEOTIDE SEQUENCE</scope>
    <source>
        <strain evidence="2">CBS 133067</strain>
    </source>
</reference>
<dbReference type="EMBL" id="ML978127">
    <property type="protein sequence ID" value="KAF2097894.1"/>
    <property type="molecule type" value="Genomic_DNA"/>
</dbReference>
<comment type="caution">
    <text evidence="2">The sequence shown here is derived from an EMBL/GenBank/DDBJ whole genome shotgun (WGS) entry which is preliminary data.</text>
</comment>
<sequence length="430" mass="48441">MTPKKSSTTRTRGSKEPRHIRDTLRDLDLAFKDNESGMGRPTICDTNAVEWEAQISELSKEVWNEADSRSDYIEKQLNDTLDHFGPQLWNNSTSGKLIYPRDRDRLLLLHHACLQRKMLDKKRNSYSQRRRNDTNSGLEKNVLNWLVLTDVSIGEPSGESSKKSRTSPETESSSHLSPSSGPSPNSSDVSNWSDTEFFEAQRLRLSVSSSKEHDDVADPDNEISQGSESDGNDRSNYTQKATSGDFSMTDDATTINPSDLIGTETTTEPSNSILSSTHSTVHATSGAEVSGSETSKDAEAARHNLEDGDEDQCIVDRQLDETILEIDIPGRLICLEMVLKDYEPKISVFDGILKRLPSAFLRKVETFDFLTVALPFDLAPEPSLHMCWKNAESFDRFLNTIRRGLEERIDFDERSKFRIRMKLSYTAMNA</sequence>
<keyword evidence="3" id="KW-1185">Reference proteome</keyword>
<feature type="compositionally biased region" description="Polar residues" evidence="1">
    <location>
        <begin position="222"/>
        <end position="283"/>
    </location>
</feature>
<evidence type="ECO:0000313" key="2">
    <source>
        <dbReference type="EMBL" id="KAF2097894.1"/>
    </source>
</evidence>
<dbReference type="AlphaFoldDB" id="A0A9P4IF07"/>
<accession>A0A9P4IF07</accession>
<evidence type="ECO:0000313" key="3">
    <source>
        <dbReference type="Proteomes" id="UP000799772"/>
    </source>
</evidence>
<proteinExistence type="predicted"/>
<gene>
    <name evidence="2" type="ORF">NA57DRAFT_76695</name>
</gene>
<feature type="compositionally biased region" description="Basic and acidic residues" evidence="1">
    <location>
        <begin position="294"/>
        <end position="306"/>
    </location>
</feature>
<name>A0A9P4IF07_9PEZI</name>
<dbReference type="Proteomes" id="UP000799772">
    <property type="component" value="Unassembled WGS sequence"/>
</dbReference>
<evidence type="ECO:0000256" key="1">
    <source>
        <dbReference type="SAM" id="MobiDB-lite"/>
    </source>
</evidence>
<feature type="region of interest" description="Disordered" evidence="1">
    <location>
        <begin position="154"/>
        <end position="191"/>
    </location>
</feature>
<protein>
    <submittedName>
        <fullName evidence="2">Uncharacterized protein</fullName>
    </submittedName>
</protein>